<sequence length="48" mass="4794">MSHVAPAREVSMLFAALLGGHLLNEGDRLARLAGAVLIAAGVVALALG</sequence>
<dbReference type="SUPFAM" id="SSF103481">
    <property type="entry name" value="Multidrug resistance efflux transporter EmrE"/>
    <property type="match status" value="1"/>
</dbReference>
<reference evidence="2" key="1">
    <citation type="submission" date="2019-08" db="EMBL/GenBank/DDBJ databases">
        <authorList>
            <person name="Kucharzyk K."/>
            <person name="Murdoch R.W."/>
            <person name="Higgins S."/>
            <person name="Loffler F."/>
        </authorList>
    </citation>
    <scope>NUCLEOTIDE SEQUENCE</scope>
</reference>
<protein>
    <recommendedName>
        <fullName evidence="3">EamA domain-containing protein</fullName>
    </recommendedName>
</protein>
<organism evidence="2">
    <name type="scientific">bioreactor metagenome</name>
    <dbReference type="NCBI Taxonomy" id="1076179"/>
    <lineage>
        <taxon>unclassified sequences</taxon>
        <taxon>metagenomes</taxon>
        <taxon>ecological metagenomes</taxon>
    </lineage>
</organism>
<accession>A0A645GBC8</accession>
<keyword evidence="1" id="KW-0472">Membrane</keyword>
<proteinExistence type="predicted"/>
<evidence type="ECO:0000313" key="2">
    <source>
        <dbReference type="EMBL" id="MPN24217.1"/>
    </source>
</evidence>
<keyword evidence="1" id="KW-0812">Transmembrane</keyword>
<dbReference type="EMBL" id="VSSQ01072997">
    <property type="protein sequence ID" value="MPN24217.1"/>
    <property type="molecule type" value="Genomic_DNA"/>
</dbReference>
<evidence type="ECO:0008006" key="3">
    <source>
        <dbReference type="Google" id="ProtNLM"/>
    </source>
</evidence>
<dbReference type="InterPro" id="IPR037185">
    <property type="entry name" value="EmrE-like"/>
</dbReference>
<feature type="transmembrane region" description="Helical" evidence="1">
    <location>
        <begin position="29"/>
        <end position="47"/>
    </location>
</feature>
<name>A0A645GBC8_9ZZZZ</name>
<keyword evidence="1" id="KW-1133">Transmembrane helix</keyword>
<evidence type="ECO:0000256" key="1">
    <source>
        <dbReference type="SAM" id="Phobius"/>
    </source>
</evidence>
<gene>
    <name evidence="2" type="ORF">SDC9_171611</name>
</gene>
<dbReference type="AlphaFoldDB" id="A0A645GBC8"/>
<comment type="caution">
    <text evidence="2">The sequence shown here is derived from an EMBL/GenBank/DDBJ whole genome shotgun (WGS) entry which is preliminary data.</text>
</comment>